<accession>A0A1I0PE56</accession>
<name>A0A1I0PE56_9FIRM</name>
<sequence>MLPYILFAFICAKIKGYKIKPIFKAYTLYPYAIAELIYLLLQLSIFMHSYSLVQYSKIISSVYLYTLIIPIMFYKLYKPGICGSVLIMIGTLLNKFVISQNGGKMPVYASLSKITGYYNKSAIQAVDSIHIIGNESTKFKFLTDYIDIGSSILSVGDLFIHSFIFIVIYYTIKEINKSL</sequence>
<keyword evidence="3" id="KW-1185">Reference proteome</keyword>
<dbReference type="OrthoDB" id="1906557at2"/>
<dbReference type="InterPro" id="IPR035168">
    <property type="entry name" value="DUF5317"/>
</dbReference>
<feature type="transmembrane region" description="Helical" evidence="1">
    <location>
        <begin position="28"/>
        <end position="49"/>
    </location>
</feature>
<proteinExistence type="predicted"/>
<reference evidence="2 3" key="1">
    <citation type="submission" date="2016-10" db="EMBL/GenBank/DDBJ databases">
        <authorList>
            <person name="de Groot N.N."/>
        </authorList>
    </citation>
    <scope>NUCLEOTIDE SEQUENCE [LARGE SCALE GENOMIC DNA]</scope>
    <source>
        <strain evidence="2 3">DSM 9179</strain>
    </source>
</reference>
<dbReference type="Proteomes" id="UP000199701">
    <property type="component" value="Unassembled WGS sequence"/>
</dbReference>
<keyword evidence="1" id="KW-0472">Membrane</keyword>
<evidence type="ECO:0000256" key="1">
    <source>
        <dbReference type="SAM" id="Phobius"/>
    </source>
</evidence>
<keyword evidence="1" id="KW-0812">Transmembrane</keyword>
<gene>
    <name evidence="2" type="ORF">SAMN05421659_10525</name>
</gene>
<feature type="transmembrane region" description="Helical" evidence="1">
    <location>
        <begin position="81"/>
        <end position="98"/>
    </location>
</feature>
<feature type="transmembrane region" description="Helical" evidence="1">
    <location>
        <begin position="55"/>
        <end position="74"/>
    </location>
</feature>
<dbReference type="STRING" id="99656.SAMN05421659_10525"/>
<keyword evidence="1" id="KW-1133">Transmembrane helix</keyword>
<organism evidence="2 3">
    <name type="scientific">[Clostridium] fimetarium</name>
    <dbReference type="NCBI Taxonomy" id="99656"/>
    <lineage>
        <taxon>Bacteria</taxon>
        <taxon>Bacillati</taxon>
        <taxon>Bacillota</taxon>
        <taxon>Clostridia</taxon>
        <taxon>Lachnospirales</taxon>
        <taxon>Lachnospiraceae</taxon>
    </lineage>
</organism>
<protein>
    <submittedName>
        <fullName evidence="2">Uncharacterized protein</fullName>
    </submittedName>
</protein>
<dbReference type="AlphaFoldDB" id="A0A1I0PE56"/>
<feature type="transmembrane region" description="Helical" evidence="1">
    <location>
        <begin position="148"/>
        <end position="172"/>
    </location>
</feature>
<evidence type="ECO:0000313" key="3">
    <source>
        <dbReference type="Proteomes" id="UP000199701"/>
    </source>
</evidence>
<dbReference type="Pfam" id="PF17248">
    <property type="entry name" value="DUF5317"/>
    <property type="match status" value="1"/>
</dbReference>
<dbReference type="EMBL" id="FOJI01000005">
    <property type="protein sequence ID" value="SEW12695.1"/>
    <property type="molecule type" value="Genomic_DNA"/>
</dbReference>
<evidence type="ECO:0000313" key="2">
    <source>
        <dbReference type="EMBL" id="SEW12695.1"/>
    </source>
</evidence>
<dbReference type="RefSeq" id="WP_092452295.1">
    <property type="nucleotide sequence ID" value="NZ_FOJI01000005.1"/>
</dbReference>